<accession>A0A8T2S089</accession>
<protein>
    <recommendedName>
        <fullName evidence="6">BHLH domain-containing protein</fullName>
    </recommendedName>
</protein>
<proteinExistence type="predicted"/>
<gene>
    <name evidence="7" type="ORF">KP509_23G058700</name>
</gene>
<comment type="caution">
    <text evidence="7">The sequence shown here is derived from an EMBL/GenBank/DDBJ whole genome shotgun (WGS) entry which is preliminary data.</text>
</comment>
<dbReference type="Proteomes" id="UP000825935">
    <property type="component" value="Chromosome 23"/>
</dbReference>
<comment type="subcellular location">
    <subcellularLocation>
        <location evidence="1">Nucleus</location>
    </subcellularLocation>
</comment>
<keyword evidence="8" id="KW-1185">Reference proteome</keyword>
<evidence type="ECO:0000256" key="5">
    <source>
        <dbReference type="SAM" id="MobiDB-lite"/>
    </source>
</evidence>
<evidence type="ECO:0000313" key="8">
    <source>
        <dbReference type="Proteomes" id="UP000825935"/>
    </source>
</evidence>
<dbReference type="GO" id="GO:0000981">
    <property type="term" value="F:DNA-binding transcription factor activity, RNA polymerase II-specific"/>
    <property type="evidence" value="ECO:0007669"/>
    <property type="project" value="TreeGrafter"/>
</dbReference>
<dbReference type="EMBL" id="CM035428">
    <property type="protein sequence ID" value="KAH7302156.1"/>
    <property type="molecule type" value="Genomic_DNA"/>
</dbReference>
<keyword evidence="3" id="KW-0804">Transcription</keyword>
<keyword evidence="2" id="KW-0805">Transcription regulation</keyword>
<dbReference type="GO" id="GO:0046983">
    <property type="term" value="F:protein dimerization activity"/>
    <property type="evidence" value="ECO:0007669"/>
    <property type="project" value="InterPro"/>
</dbReference>
<dbReference type="InterPro" id="IPR036638">
    <property type="entry name" value="HLH_DNA-bd_sf"/>
</dbReference>
<evidence type="ECO:0000256" key="1">
    <source>
        <dbReference type="ARBA" id="ARBA00004123"/>
    </source>
</evidence>
<reference evidence="7 8" key="1">
    <citation type="submission" date="2021-08" db="EMBL/GenBank/DDBJ databases">
        <title>WGS assembly of Ceratopteris richardii.</title>
        <authorList>
            <person name="Marchant D.B."/>
            <person name="Chen G."/>
            <person name="Jenkins J."/>
            <person name="Shu S."/>
            <person name="Leebens-Mack J."/>
            <person name="Grimwood J."/>
            <person name="Schmutz J."/>
            <person name="Soltis P."/>
            <person name="Soltis D."/>
            <person name="Chen Z.-H."/>
        </authorList>
    </citation>
    <scope>NUCLEOTIDE SEQUENCE [LARGE SCALE GENOMIC DNA]</scope>
    <source>
        <strain evidence="7">Whitten #5841</strain>
        <tissue evidence="7">Leaf</tissue>
    </source>
</reference>
<sequence>MANPGNFQIDHFTAVSSDSFAPLKRLANILSTQSGDLIRNHSAPSSTFPGLLASDYCPTSDSVDLEELLTRREAVDFSSHVDREVPTYPIFNQSKCIDKHSLSHQIYSNDRSAKLFQHTERMPISFQQHQIDRHLSSIPENGGEGALESQLCGTLSKPLMGSDAHARVNLIRHRSLPSHSRSRLPIAGTGERSETFLHVDSHPRADSSRQAASPKTQKLDAHMQITSPKAQQLDPHRRISSPKMPQTTSCSQQLGSLVQAASPSTHQLDLYMQATSPITNGSTGDMIYLVTSNSRTSPMGAPAKKPFTDEVHTSTERDCGAAEVPLVRHSSFPTRLLSQLTLDGRTESTDIESLCSSTGHLRNRWDETAMDLATQQSSIFGQRKRVRGGDGRIIDSLESVDIITSSVDDTLCKPYGQHAGAGLSNFDKMAMTDSSLCKTRAKRGCATHPRSIAERVRRTKISERIKKLQDLVPNLDKARIIEVHDVVLYTDNYRFSC</sequence>
<evidence type="ECO:0000259" key="6">
    <source>
        <dbReference type="PROSITE" id="PS50888"/>
    </source>
</evidence>
<feature type="region of interest" description="Disordered" evidence="5">
    <location>
        <begin position="200"/>
        <end position="249"/>
    </location>
</feature>
<dbReference type="OrthoDB" id="2019494at2759"/>
<dbReference type="AlphaFoldDB" id="A0A8T2S089"/>
<organism evidence="7 8">
    <name type="scientific">Ceratopteris richardii</name>
    <name type="common">Triangle waterfern</name>
    <dbReference type="NCBI Taxonomy" id="49495"/>
    <lineage>
        <taxon>Eukaryota</taxon>
        <taxon>Viridiplantae</taxon>
        <taxon>Streptophyta</taxon>
        <taxon>Embryophyta</taxon>
        <taxon>Tracheophyta</taxon>
        <taxon>Polypodiopsida</taxon>
        <taxon>Polypodiidae</taxon>
        <taxon>Polypodiales</taxon>
        <taxon>Pteridineae</taxon>
        <taxon>Pteridaceae</taxon>
        <taxon>Parkerioideae</taxon>
        <taxon>Ceratopteris</taxon>
    </lineage>
</organism>
<evidence type="ECO:0000256" key="4">
    <source>
        <dbReference type="ARBA" id="ARBA00023242"/>
    </source>
</evidence>
<keyword evidence="4" id="KW-0539">Nucleus</keyword>
<dbReference type="InterPro" id="IPR011598">
    <property type="entry name" value="bHLH_dom"/>
</dbReference>
<dbReference type="GO" id="GO:0000978">
    <property type="term" value="F:RNA polymerase II cis-regulatory region sequence-specific DNA binding"/>
    <property type="evidence" value="ECO:0007669"/>
    <property type="project" value="TreeGrafter"/>
</dbReference>
<dbReference type="InterPro" id="IPR045843">
    <property type="entry name" value="IND-like"/>
</dbReference>
<name>A0A8T2S089_CERRI</name>
<dbReference type="PANTHER" id="PTHR16223">
    <property type="entry name" value="TRANSCRIPTION FACTOR BHLH83-RELATED"/>
    <property type="match status" value="1"/>
</dbReference>
<dbReference type="SUPFAM" id="SSF47459">
    <property type="entry name" value="HLH, helix-loop-helix DNA-binding domain"/>
    <property type="match status" value="1"/>
</dbReference>
<dbReference type="PANTHER" id="PTHR16223:SF125">
    <property type="entry name" value="OS08G0506700 PROTEIN"/>
    <property type="match status" value="1"/>
</dbReference>
<evidence type="ECO:0000313" key="7">
    <source>
        <dbReference type="EMBL" id="KAH7302156.1"/>
    </source>
</evidence>
<dbReference type="PROSITE" id="PS50888">
    <property type="entry name" value="BHLH"/>
    <property type="match status" value="1"/>
</dbReference>
<evidence type="ECO:0000256" key="3">
    <source>
        <dbReference type="ARBA" id="ARBA00023163"/>
    </source>
</evidence>
<dbReference type="GO" id="GO:0005634">
    <property type="term" value="C:nucleus"/>
    <property type="evidence" value="ECO:0007669"/>
    <property type="project" value="UniProtKB-SubCell"/>
</dbReference>
<feature type="domain" description="BHLH" evidence="6">
    <location>
        <begin position="445"/>
        <end position="497"/>
    </location>
</feature>
<dbReference type="Gene3D" id="4.10.280.10">
    <property type="entry name" value="Helix-loop-helix DNA-binding domain"/>
    <property type="match status" value="1"/>
</dbReference>
<evidence type="ECO:0000256" key="2">
    <source>
        <dbReference type="ARBA" id="ARBA00023015"/>
    </source>
</evidence>